<feature type="binding site" description="axial binding residue" evidence="12">
    <location>
        <position position="88"/>
    </location>
    <ligand>
        <name>heme c</name>
        <dbReference type="ChEBI" id="CHEBI:61717"/>
    </ligand>
    <ligandPart>
        <name>Fe</name>
        <dbReference type="ChEBI" id="CHEBI:18248"/>
    </ligandPart>
</feature>
<keyword evidence="9 12" id="KW-0249">Electron transport</keyword>
<evidence type="ECO:0000256" key="2">
    <source>
        <dbReference type="ARBA" id="ARBA00004518"/>
    </source>
</evidence>
<dbReference type="RefSeq" id="WP_046277433.1">
    <property type="nucleotide sequence ID" value="NZ_LATL02000301.1"/>
</dbReference>
<organism evidence="14 15">
    <name type="scientific">Limnoraphis robusta CS-951</name>
    <dbReference type="NCBI Taxonomy" id="1637645"/>
    <lineage>
        <taxon>Bacteria</taxon>
        <taxon>Bacillati</taxon>
        <taxon>Cyanobacteriota</taxon>
        <taxon>Cyanophyceae</taxon>
        <taxon>Oscillatoriophycideae</taxon>
        <taxon>Oscillatoriales</taxon>
        <taxon>Sirenicapillariaceae</taxon>
        <taxon>Limnoraphis</taxon>
    </lineage>
</organism>
<comment type="subunit">
    <text evidence="12">Monomer.</text>
</comment>
<evidence type="ECO:0000313" key="15">
    <source>
        <dbReference type="Proteomes" id="UP000033607"/>
    </source>
</evidence>
<dbReference type="InterPro" id="IPR009056">
    <property type="entry name" value="Cyt_c-like_dom"/>
</dbReference>
<keyword evidence="6 12" id="KW-0602">Photosynthesis</keyword>
<feature type="signal peptide" evidence="12">
    <location>
        <begin position="1"/>
        <end position="25"/>
    </location>
</feature>
<evidence type="ECO:0000259" key="13">
    <source>
        <dbReference type="PROSITE" id="PS51007"/>
    </source>
</evidence>
<sequence precursor="true">MKKLFSILLLAIAVLSLAIQPPALADANLANGGKVFAANCNACHMGGKNVVISSKTLNKADLAKYLKGFDEDAQAAIAYQVTKGKGAMPAFTGRLSPQELEDVVAYVLSKAEKGW</sequence>
<dbReference type="InterPro" id="IPR023655">
    <property type="entry name" value="Cyt_C6"/>
</dbReference>
<comment type="subcellular location">
    <subcellularLocation>
        <location evidence="2 12">Cellular thylakoid lumen</location>
    </subcellularLocation>
</comment>
<comment type="function">
    <text evidence="1 12">Functions as an electron carrier between membrane-bound cytochrome b6-f and photosystem I in oxygenic photosynthesis.</text>
</comment>
<dbReference type="FunFam" id="1.10.760.10:FF:000038">
    <property type="entry name" value="Cytochrome c6"/>
    <property type="match status" value="1"/>
</dbReference>
<evidence type="ECO:0000256" key="8">
    <source>
        <dbReference type="ARBA" id="ARBA00022723"/>
    </source>
</evidence>
<keyword evidence="10 12" id="KW-0408">Iron</keyword>
<keyword evidence="7 12" id="KW-0349">Heme</keyword>
<keyword evidence="12" id="KW-0732">Signal</keyword>
<dbReference type="GO" id="GO:0031979">
    <property type="term" value="C:plasma membrane-derived thylakoid lumen"/>
    <property type="evidence" value="ECO:0007669"/>
    <property type="project" value="UniProtKB-SubCell"/>
</dbReference>
<evidence type="ECO:0000256" key="7">
    <source>
        <dbReference type="ARBA" id="ARBA00022617"/>
    </source>
</evidence>
<dbReference type="InterPro" id="IPR036909">
    <property type="entry name" value="Cyt_c-like_dom_sf"/>
</dbReference>
<evidence type="ECO:0000256" key="10">
    <source>
        <dbReference type="ARBA" id="ARBA00023004"/>
    </source>
</evidence>
<dbReference type="Pfam" id="PF13442">
    <property type="entry name" value="Cytochrome_CBB3"/>
    <property type="match status" value="1"/>
</dbReference>
<dbReference type="OrthoDB" id="5570429at2"/>
<dbReference type="PANTHER" id="PTHR34688:SF2">
    <property type="entry name" value="CYTOCHROME C6, CHLOROPLASTIC"/>
    <property type="match status" value="1"/>
</dbReference>
<accession>A0A0F5YJR3</accession>
<feature type="binding site" description="axial binding residue" evidence="12">
    <location>
        <position position="44"/>
    </location>
    <ligand>
        <name>heme c</name>
        <dbReference type="ChEBI" id="CHEBI:61717"/>
    </ligand>
    <ligandPart>
        <name>Fe</name>
        <dbReference type="ChEBI" id="CHEBI:18248"/>
    </ligandPart>
</feature>
<dbReference type="GO" id="GO:0020037">
    <property type="term" value="F:heme binding"/>
    <property type="evidence" value="ECO:0007669"/>
    <property type="project" value="InterPro"/>
</dbReference>
<evidence type="ECO:0000256" key="1">
    <source>
        <dbReference type="ARBA" id="ARBA00002347"/>
    </source>
</evidence>
<evidence type="ECO:0000256" key="5">
    <source>
        <dbReference type="ARBA" id="ARBA00022448"/>
    </source>
</evidence>
<evidence type="ECO:0000256" key="11">
    <source>
        <dbReference type="ARBA" id="ARBA00023078"/>
    </source>
</evidence>
<dbReference type="PANTHER" id="PTHR34688">
    <property type="entry name" value="CYTOCHROME C6, CHLOROPLASTIC"/>
    <property type="match status" value="1"/>
</dbReference>
<reference evidence="14 15" key="1">
    <citation type="submission" date="2015-06" db="EMBL/GenBank/DDBJ databases">
        <title>Draft genome assembly of filamentous brackish cyanobacterium Limnoraphis robusta strain CS-951.</title>
        <authorList>
            <person name="Willis A."/>
            <person name="Parks M."/>
            <person name="Burford M.A."/>
        </authorList>
    </citation>
    <scope>NUCLEOTIDE SEQUENCE [LARGE SCALE GENOMIC DNA]</scope>
    <source>
        <strain evidence="14 15">CS-951</strain>
    </source>
</reference>
<protein>
    <recommendedName>
        <fullName evidence="4 12">Cytochrome c6</fullName>
    </recommendedName>
    <alternativeName>
        <fullName evidence="12">Cytochrome c-553</fullName>
    </alternativeName>
    <alternativeName>
        <fullName evidence="12">Cytochrome c553</fullName>
    </alternativeName>
    <alternativeName>
        <fullName evidence="12">Soluble cytochrome f</fullName>
    </alternativeName>
</protein>
<comment type="similarity">
    <text evidence="3 12">Belongs to the cytochrome c family. PetJ subfamily.</text>
</comment>
<evidence type="ECO:0000313" key="14">
    <source>
        <dbReference type="EMBL" id="KKD39106.1"/>
    </source>
</evidence>
<comment type="caution">
    <text evidence="14">The sequence shown here is derived from an EMBL/GenBank/DDBJ whole genome shotgun (WGS) entry which is preliminary data.</text>
</comment>
<dbReference type="SUPFAM" id="SSF46626">
    <property type="entry name" value="Cytochrome c"/>
    <property type="match status" value="1"/>
</dbReference>
<dbReference type="NCBIfam" id="NF045930">
    <property type="entry name" value="Cytc6PetJCyano"/>
    <property type="match status" value="1"/>
</dbReference>
<gene>
    <name evidence="12" type="primary">petJ</name>
    <name evidence="14" type="ORF">WN50_05125</name>
</gene>
<dbReference type="PROSITE" id="PS51007">
    <property type="entry name" value="CYTC"/>
    <property type="match status" value="1"/>
</dbReference>
<evidence type="ECO:0000256" key="12">
    <source>
        <dbReference type="HAMAP-Rule" id="MF_00594"/>
    </source>
</evidence>
<keyword evidence="8 12" id="KW-0479">Metal-binding</keyword>
<keyword evidence="5 12" id="KW-0813">Transport</keyword>
<dbReference type="PATRIC" id="fig|1637645.4.peg.5912"/>
<dbReference type="PRINTS" id="PR00605">
    <property type="entry name" value="CYTCHROMECIC"/>
</dbReference>
<dbReference type="AlphaFoldDB" id="A0A0F5YJR3"/>
<feature type="binding site" description="covalent" evidence="12">
    <location>
        <position position="40"/>
    </location>
    <ligand>
        <name>heme c</name>
        <dbReference type="ChEBI" id="CHEBI:61717"/>
    </ligand>
</feature>
<keyword evidence="11 12" id="KW-0793">Thylakoid</keyword>
<name>A0A0F5YJR3_9CYAN</name>
<feature type="binding site" description="covalent" evidence="12">
    <location>
        <position position="43"/>
    </location>
    <ligand>
        <name>heme c</name>
        <dbReference type="ChEBI" id="CHEBI:61717"/>
    </ligand>
</feature>
<evidence type="ECO:0000256" key="9">
    <source>
        <dbReference type="ARBA" id="ARBA00022982"/>
    </source>
</evidence>
<dbReference type="GO" id="GO:0005506">
    <property type="term" value="F:iron ion binding"/>
    <property type="evidence" value="ECO:0007669"/>
    <property type="project" value="InterPro"/>
</dbReference>
<evidence type="ECO:0000256" key="4">
    <source>
        <dbReference type="ARBA" id="ARBA00016152"/>
    </source>
</evidence>
<proteinExistence type="inferred from homology"/>
<comment type="PTM">
    <text evidence="12">Binds 1 heme c group per subunit.</text>
</comment>
<evidence type="ECO:0000256" key="3">
    <source>
        <dbReference type="ARBA" id="ARBA00009650"/>
    </source>
</evidence>
<dbReference type="Proteomes" id="UP000033607">
    <property type="component" value="Unassembled WGS sequence"/>
</dbReference>
<feature type="domain" description="Cytochrome c" evidence="13">
    <location>
        <begin position="27"/>
        <end position="111"/>
    </location>
</feature>
<dbReference type="GO" id="GO:0009055">
    <property type="term" value="F:electron transfer activity"/>
    <property type="evidence" value="ECO:0007669"/>
    <property type="project" value="UniProtKB-UniRule"/>
</dbReference>
<feature type="chain" id="PRO_5008987699" description="Cytochrome c6" evidence="12">
    <location>
        <begin position="26"/>
        <end position="115"/>
    </location>
</feature>
<dbReference type="InterPro" id="IPR008168">
    <property type="entry name" value="Cyt_C_IC"/>
</dbReference>
<dbReference type="Gene3D" id="1.10.760.10">
    <property type="entry name" value="Cytochrome c-like domain"/>
    <property type="match status" value="1"/>
</dbReference>
<dbReference type="HAMAP" id="MF_00594">
    <property type="entry name" value="Cytc_PetJ"/>
    <property type="match status" value="1"/>
</dbReference>
<dbReference type="EMBL" id="LATL02000301">
    <property type="protein sequence ID" value="KKD39106.1"/>
    <property type="molecule type" value="Genomic_DNA"/>
</dbReference>
<evidence type="ECO:0000256" key="6">
    <source>
        <dbReference type="ARBA" id="ARBA00022531"/>
    </source>
</evidence>
<dbReference type="GO" id="GO:0015979">
    <property type="term" value="P:photosynthesis"/>
    <property type="evidence" value="ECO:0007669"/>
    <property type="project" value="UniProtKB-UniRule"/>
</dbReference>